<organism evidence="2 3">
    <name type="scientific">Hydnomerulius pinastri MD-312</name>
    <dbReference type="NCBI Taxonomy" id="994086"/>
    <lineage>
        <taxon>Eukaryota</taxon>
        <taxon>Fungi</taxon>
        <taxon>Dikarya</taxon>
        <taxon>Basidiomycota</taxon>
        <taxon>Agaricomycotina</taxon>
        <taxon>Agaricomycetes</taxon>
        <taxon>Agaricomycetidae</taxon>
        <taxon>Boletales</taxon>
        <taxon>Boletales incertae sedis</taxon>
        <taxon>Leucogyrophana</taxon>
    </lineage>
</organism>
<sequence>MGNFFEDLIHAVLESTLTDEEQADIKAKFHKLKREVIDDVRQVFPHGQILPESSGKGIRIRLPPGPVGEDESVNKEPGLPTGIQDVMGIYDNYVNNELPTYLIYVLEKKLVSRSEVKKIFRCEMLAVTDDEIAKVMEGAAGRTAPTRAEVIRALVTGKLKYATFSHRWLERGEPSFHDIKMSFRPAGYDKFVNFCEKAAGYGCRLAWSDTCCINKDSSTELEEAIRSMFKWYRDSHVCIAYLADSTSVDDLGRDVWFTRGWTLQELLAPRAMKFYGQGWRPLSTSSNDKQDVSMMNALSRATSIPIDDLRYFRPGTRDVHEKMMWASTRTTTRVEDIAYCLIGIFDVSMAIAYGEGQRAFYRLMEAIIHRCGEWQIMAWAGQPSADSAALPESPRCFRELSPIRTETTISSYGSANEHSQKAWRGDRNFVMTKRGLQLKVLIVDLPSPSAKLYEGVGARVGESGVSGRCTVGVVDYWCYDTSGQGILQPLQDHLCLLLHSDPFDPFAEWQKASTTELMFLRTDVEVKKDLSMVWL</sequence>
<reference evidence="2 3" key="1">
    <citation type="submission" date="2014-04" db="EMBL/GenBank/DDBJ databases">
        <title>Evolutionary Origins and Diversification of the Mycorrhizal Mutualists.</title>
        <authorList>
            <consortium name="DOE Joint Genome Institute"/>
            <consortium name="Mycorrhizal Genomics Consortium"/>
            <person name="Kohler A."/>
            <person name="Kuo A."/>
            <person name="Nagy L.G."/>
            <person name="Floudas D."/>
            <person name="Copeland A."/>
            <person name="Barry K.W."/>
            <person name="Cichocki N."/>
            <person name="Veneault-Fourrey C."/>
            <person name="LaButti K."/>
            <person name="Lindquist E.A."/>
            <person name="Lipzen A."/>
            <person name="Lundell T."/>
            <person name="Morin E."/>
            <person name="Murat C."/>
            <person name="Riley R."/>
            <person name="Ohm R."/>
            <person name="Sun H."/>
            <person name="Tunlid A."/>
            <person name="Henrissat B."/>
            <person name="Grigoriev I.V."/>
            <person name="Hibbett D.S."/>
            <person name="Martin F."/>
        </authorList>
    </citation>
    <scope>NUCLEOTIDE SEQUENCE [LARGE SCALE GENOMIC DNA]</scope>
    <source>
        <strain evidence="2 3">MD-312</strain>
    </source>
</reference>
<keyword evidence="3" id="KW-1185">Reference proteome</keyword>
<dbReference type="HOGENOM" id="CLU_000288_138_1_1"/>
<accession>A0A0C9VMG0</accession>
<dbReference type="AlphaFoldDB" id="A0A0C9VMG0"/>
<protein>
    <recommendedName>
        <fullName evidence="1">Heterokaryon incompatibility domain-containing protein</fullName>
    </recommendedName>
</protein>
<dbReference type="InterPro" id="IPR010730">
    <property type="entry name" value="HET"/>
</dbReference>
<dbReference type="Pfam" id="PF06985">
    <property type="entry name" value="HET"/>
    <property type="match status" value="1"/>
</dbReference>
<proteinExistence type="predicted"/>
<dbReference type="PANTHER" id="PTHR10622">
    <property type="entry name" value="HET DOMAIN-CONTAINING PROTEIN"/>
    <property type="match status" value="1"/>
</dbReference>
<dbReference type="PANTHER" id="PTHR10622:SF10">
    <property type="entry name" value="HET DOMAIN-CONTAINING PROTEIN"/>
    <property type="match status" value="1"/>
</dbReference>
<dbReference type="EMBL" id="KN839909">
    <property type="protein sequence ID" value="KIJ58830.1"/>
    <property type="molecule type" value="Genomic_DNA"/>
</dbReference>
<feature type="domain" description="Heterokaryon incompatibility" evidence="1">
    <location>
        <begin position="161"/>
        <end position="247"/>
    </location>
</feature>
<evidence type="ECO:0000313" key="3">
    <source>
        <dbReference type="Proteomes" id="UP000053820"/>
    </source>
</evidence>
<gene>
    <name evidence="2" type="ORF">HYDPIDRAFT_119185</name>
</gene>
<dbReference type="OrthoDB" id="2654851at2759"/>
<dbReference type="Proteomes" id="UP000053820">
    <property type="component" value="Unassembled WGS sequence"/>
</dbReference>
<name>A0A0C9VMG0_9AGAM</name>
<evidence type="ECO:0000259" key="1">
    <source>
        <dbReference type="Pfam" id="PF06985"/>
    </source>
</evidence>
<evidence type="ECO:0000313" key="2">
    <source>
        <dbReference type="EMBL" id="KIJ58830.1"/>
    </source>
</evidence>